<reference evidence="2 3" key="1">
    <citation type="journal article" date="2012" name="PLoS Pathog.">
        <title>Diverse lifestyles and strategies of plant pathogenesis encoded in the genomes of eighteen Dothideomycetes fungi.</title>
        <authorList>
            <person name="Ohm R.A."/>
            <person name="Feau N."/>
            <person name="Henrissat B."/>
            <person name="Schoch C.L."/>
            <person name="Horwitz B.A."/>
            <person name="Barry K.W."/>
            <person name="Condon B.J."/>
            <person name="Copeland A.C."/>
            <person name="Dhillon B."/>
            <person name="Glaser F."/>
            <person name="Hesse C.N."/>
            <person name="Kosti I."/>
            <person name="LaButti K."/>
            <person name="Lindquist E.A."/>
            <person name="Lucas S."/>
            <person name="Salamov A.A."/>
            <person name="Bradshaw R.E."/>
            <person name="Ciuffetti L."/>
            <person name="Hamelin R.C."/>
            <person name="Kema G.H.J."/>
            <person name="Lawrence C."/>
            <person name="Scott J.A."/>
            <person name="Spatafora J.W."/>
            <person name="Turgeon B.G."/>
            <person name="de Wit P.J.G.M."/>
            <person name="Zhong S."/>
            <person name="Goodwin S.B."/>
            <person name="Grigoriev I.V."/>
        </authorList>
    </citation>
    <scope>NUCLEOTIDE SEQUENCE [LARGE SCALE GENOMIC DNA]</scope>
    <source>
        <strain evidence="3">28A</strain>
    </source>
</reference>
<keyword evidence="3" id="KW-1185">Reference proteome</keyword>
<evidence type="ECO:0000313" key="2">
    <source>
        <dbReference type="EMBL" id="EOA91684.1"/>
    </source>
</evidence>
<feature type="region of interest" description="Disordered" evidence="1">
    <location>
        <begin position="1"/>
        <end position="62"/>
    </location>
</feature>
<dbReference type="HOGENOM" id="CLU_2147428_0_0_1"/>
<protein>
    <submittedName>
        <fullName evidence="2">Uncharacterized protein</fullName>
    </submittedName>
</protein>
<dbReference type="EMBL" id="KB908481">
    <property type="protein sequence ID" value="EOA91684.1"/>
    <property type="molecule type" value="Genomic_DNA"/>
</dbReference>
<feature type="compositionally biased region" description="Basic and acidic residues" evidence="1">
    <location>
        <begin position="40"/>
        <end position="50"/>
    </location>
</feature>
<reference evidence="2 3" key="2">
    <citation type="journal article" date="2013" name="PLoS Genet.">
        <title>Comparative genome structure, secondary metabolite, and effector coding capacity across Cochliobolus pathogens.</title>
        <authorList>
            <person name="Condon B.J."/>
            <person name="Leng Y."/>
            <person name="Wu D."/>
            <person name="Bushley K.E."/>
            <person name="Ohm R.A."/>
            <person name="Otillar R."/>
            <person name="Martin J."/>
            <person name="Schackwitz W."/>
            <person name="Grimwood J."/>
            <person name="MohdZainudin N."/>
            <person name="Xue C."/>
            <person name="Wang R."/>
            <person name="Manning V.A."/>
            <person name="Dhillon B."/>
            <person name="Tu Z.J."/>
            <person name="Steffenson B.J."/>
            <person name="Salamov A."/>
            <person name="Sun H."/>
            <person name="Lowry S."/>
            <person name="LaButti K."/>
            <person name="Han J."/>
            <person name="Copeland A."/>
            <person name="Lindquist E."/>
            <person name="Barry K."/>
            <person name="Schmutz J."/>
            <person name="Baker S.E."/>
            <person name="Ciuffetti L.M."/>
            <person name="Grigoriev I.V."/>
            <person name="Zhong S."/>
            <person name="Turgeon B.G."/>
        </authorList>
    </citation>
    <scope>NUCLEOTIDE SEQUENCE [LARGE SCALE GENOMIC DNA]</scope>
    <source>
        <strain evidence="3">28A</strain>
    </source>
</reference>
<proteinExistence type="predicted"/>
<gene>
    <name evidence="2" type="ORF">SETTUDRAFT_30202</name>
</gene>
<evidence type="ECO:0000313" key="3">
    <source>
        <dbReference type="Proteomes" id="UP000016935"/>
    </source>
</evidence>
<accession>R0KRS1</accession>
<dbReference type="RefSeq" id="XP_008020206.1">
    <property type="nucleotide sequence ID" value="XM_008022015.1"/>
</dbReference>
<feature type="compositionally biased region" description="Polar residues" evidence="1">
    <location>
        <begin position="10"/>
        <end position="19"/>
    </location>
</feature>
<dbReference type="Proteomes" id="UP000016935">
    <property type="component" value="Unassembled WGS sequence"/>
</dbReference>
<sequence>MSSKVIAPSLGTTTGTIVDTSCGKRTSRVGQPSKHITRGATEKVPSHGESLDISNRNNESVSAMSQSAFDSAYSESRVRVVNSIATSAEHIQHSSACTKLQQNQVPFLDTDS</sequence>
<organism evidence="2 3">
    <name type="scientific">Exserohilum turcicum (strain 28A)</name>
    <name type="common">Northern leaf blight fungus</name>
    <name type="synonym">Setosphaeria turcica</name>
    <dbReference type="NCBI Taxonomy" id="671987"/>
    <lineage>
        <taxon>Eukaryota</taxon>
        <taxon>Fungi</taxon>
        <taxon>Dikarya</taxon>
        <taxon>Ascomycota</taxon>
        <taxon>Pezizomycotina</taxon>
        <taxon>Dothideomycetes</taxon>
        <taxon>Pleosporomycetidae</taxon>
        <taxon>Pleosporales</taxon>
        <taxon>Pleosporineae</taxon>
        <taxon>Pleosporaceae</taxon>
        <taxon>Exserohilum</taxon>
    </lineage>
</organism>
<name>R0KRS1_EXST2</name>
<dbReference type="GeneID" id="19403414"/>
<dbReference type="AlphaFoldDB" id="R0KRS1"/>
<evidence type="ECO:0000256" key="1">
    <source>
        <dbReference type="SAM" id="MobiDB-lite"/>
    </source>
</evidence>
<feature type="compositionally biased region" description="Polar residues" evidence="1">
    <location>
        <begin position="52"/>
        <end position="62"/>
    </location>
</feature>